<accession>A0ACB9CF58</accession>
<proteinExistence type="predicted"/>
<comment type="caution">
    <text evidence="1">The sequence shown here is derived from an EMBL/GenBank/DDBJ whole genome shotgun (WGS) entry which is preliminary data.</text>
</comment>
<dbReference type="EMBL" id="CM042038">
    <property type="protein sequence ID" value="KAI3732898.1"/>
    <property type="molecule type" value="Genomic_DNA"/>
</dbReference>
<sequence>MILNQTPPYIIQTPTLKIQRIKLQLLLQQKAIAIALPRHQIYRDARFLGAGDNKLVSITIERNRTISQPISKFEMKHPPSAHHATHISKVICNRLDVNHVMMGDYRVEMINDGMKEFPAIEKDVGVLIGKAGAGGSPSLVARGFSAHSSGIGEQLHIQVPNEKVGVIIGKGSETIKTYRHNLEHAFR</sequence>
<protein>
    <submittedName>
        <fullName evidence="1">Uncharacterized protein</fullName>
    </submittedName>
</protein>
<keyword evidence="2" id="KW-1185">Reference proteome</keyword>
<evidence type="ECO:0000313" key="2">
    <source>
        <dbReference type="Proteomes" id="UP001056120"/>
    </source>
</evidence>
<dbReference type="Proteomes" id="UP001056120">
    <property type="component" value="Linkage Group LG21"/>
</dbReference>
<name>A0ACB9CF58_9ASTR</name>
<organism evidence="1 2">
    <name type="scientific">Smallanthus sonchifolius</name>
    <dbReference type="NCBI Taxonomy" id="185202"/>
    <lineage>
        <taxon>Eukaryota</taxon>
        <taxon>Viridiplantae</taxon>
        <taxon>Streptophyta</taxon>
        <taxon>Embryophyta</taxon>
        <taxon>Tracheophyta</taxon>
        <taxon>Spermatophyta</taxon>
        <taxon>Magnoliopsida</taxon>
        <taxon>eudicotyledons</taxon>
        <taxon>Gunneridae</taxon>
        <taxon>Pentapetalae</taxon>
        <taxon>asterids</taxon>
        <taxon>campanulids</taxon>
        <taxon>Asterales</taxon>
        <taxon>Asteraceae</taxon>
        <taxon>Asteroideae</taxon>
        <taxon>Heliantheae alliance</taxon>
        <taxon>Millerieae</taxon>
        <taxon>Smallanthus</taxon>
    </lineage>
</organism>
<reference evidence="2" key="1">
    <citation type="journal article" date="2022" name="Mol. Ecol. Resour.">
        <title>The genomes of chicory, endive, great burdock and yacon provide insights into Asteraceae palaeo-polyploidization history and plant inulin production.</title>
        <authorList>
            <person name="Fan W."/>
            <person name="Wang S."/>
            <person name="Wang H."/>
            <person name="Wang A."/>
            <person name="Jiang F."/>
            <person name="Liu H."/>
            <person name="Zhao H."/>
            <person name="Xu D."/>
            <person name="Zhang Y."/>
        </authorList>
    </citation>
    <scope>NUCLEOTIDE SEQUENCE [LARGE SCALE GENOMIC DNA]</scope>
    <source>
        <strain evidence="2">cv. Yunnan</strain>
    </source>
</reference>
<gene>
    <name evidence="1" type="ORF">L1987_64110</name>
</gene>
<evidence type="ECO:0000313" key="1">
    <source>
        <dbReference type="EMBL" id="KAI3732898.1"/>
    </source>
</evidence>
<reference evidence="1 2" key="2">
    <citation type="journal article" date="2022" name="Mol. Ecol. Resour.">
        <title>The genomes of chicory, endive, great burdock and yacon provide insights into Asteraceae paleo-polyploidization history and plant inulin production.</title>
        <authorList>
            <person name="Fan W."/>
            <person name="Wang S."/>
            <person name="Wang H."/>
            <person name="Wang A."/>
            <person name="Jiang F."/>
            <person name="Liu H."/>
            <person name="Zhao H."/>
            <person name="Xu D."/>
            <person name="Zhang Y."/>
        </authorList>
    </citation>
    <scope>NUCLEOTIDE SEQUENCE [LARGE SCALE GENOMIC DNA]</scope>
    <source>
        <strain evidence="2">cv. Yunnan</strain>
        <tissue evidence="1">Leaves</tissue>
    </source>
</reference>